<evidence type="ECO:0000256" key="3">
    <source>
        <dbReference type="ARBA" id="ARBA00022723"/>
    </source>
</evidence>
<dbReference type="FunCoup" id="G8YSC7">
    <property type="interactions" value="85"/>
</dbReference>
<dbReference type="InterPro" id="IPR021752">
    <property type="entry name" value="TF_Rrn7_Zf"/>
</dbReference>
<evidence type="ECO:0000256" key="5">
    <source>
        <dbReference type="ARBA" id="ARBA00022833"/>
    </source>
</evidence>
<keyword evidence="5" id="KW-0862">Zinc</keyword>
<dbReference type="InterPro" id="IPR033599">
    <property type="entry name" value="TAF1B/Rrn7"/>
</dbReference>
<evidence type="ECO:0000313" key="16">
    <source>
        <dbReference type="Proteomes" id="UP000005222"/>
    </source>
</evidence>
<organism evidence="14 16">
    <name type="scientific">Pichia sorbitophila (strain ATCC MYA-4447 / BCRC 22081 / CBS 7064 / NBRC 10061 / NRRL Y-12695)</name>
    <name type="common">Hybrid yeast</name>
    <dbReference type="NCBI Taxonomy" id="559304"/>
    <lineage>
        <taxon>Eukaryota</taxon>
        <taxon>Fungi</taxon>
        <taxon>Dikarya</taxon>
        <taxon>Ascomycota</taxon>
        <taxon>Saccharomycotina</taxon>
        <taxon>Pichiomycetes</taxon>
        <taxon>Debaryomycetaceae</taxon>
        <taxon>Millerozyma</taxon>
    </lineage>
</organism>
<dbReference type="EMBL" id="FO082057">
    <property type="protein sequence ID" value="CCE78464.1"/>
    <property type="molecule type" value="Genomic_DNA"/>
</dbReference>
<accession>G8YSC7</accession>
<evidence type="ECO:0000256" key="8">
    <source>
        <dbReference type="ARBA" id="ARBA00023163"/>
    </source>
</evidence>
<comment type="subcellular location">
    <subcellularLocation>
        <location evidence="1">Nucleus</location>
        <location evidence="1">Nucleolus</location>
    </subcellularLocation>
</comment>
<feature type="region of interest" description="Disordered" evidence="10">
    <location>
        <begin position="463"/>
        <end position="485"/>
    </location>
</feature>
<keyword evidence="7" id="KW-0238">DNA-binding</keyword>
<dbReference type="Proteomes" id="UP000005222">
    <property type="component" value="Chromosome C"/>
</dbReference>
<feature type="domain" description="Rrn7/TAF1B C-terminal cyclin" evidence="13">
    <location>
        <begin position="205"/>
        <end position="354"/>
    </location>
</feature>
<comment type="similarity">
    <text evidence="2">Belongs to the RRN7/TAF1B family.</text>
</comment>
<evidence type="ECO:0000256" key="10">
    <source>
        <dbReference type="SAM" id="MobiDB-lite"/>
    </source>
</evidence>
<dbReference type="GO" id="GO:0070860">
    <property type="term" value="C:RNA polymerase I core factor complex"/>
    <property type="evidence" value="ECO:0007669"/>
    <property type="project" value="InterPro"/>
</dbReference>
<evidence type="ECO:0000256" key="1">
    <source>
        <dbReference type="ARBA" id="ARBA00004604"/>
    </source>
</evidence>
<evidence type="ECO:0000256" key="7">
    <source>
        <dbReference type="ARBA" id="ARBA00023125"/>
    </source>
</evidence>
<evidence type="ECO:0000259" key="11">
    <source>
        <dbReference type="Pfam" id="PF11781"/>
    </source>
</evidence>
<dbReference type="HOGENOM" id="CLU_016553_3_0_1"/>
<feature type="domain" description="Rrn7/TAF1B N-terminal cyclin" evidence="12">
    <location>
        <begin position="90"/>
        <end position="186"/>
    </location>
</feature>
<dbReference type="PANTHER" id="PTHR31576">
    <property type="entry name" value="TATA BOX-BINDING PROTEIN-ASSOCIATED FACTOR RNA POLYMERASE I SUBUNIT B"/>
    <property type="match status" value="1"/>
</dbReference>
<dbReference type="OrthoDB" id="428577at2759"/>
<protein>
    <submittedName>
        <fullName evidence="14">Piso0_001087 protein</fullName>
    </submittedName>
</protein>
<reference evidence="16" key="2">
    <citation type="journal article" date="2012" name="G3 (Bethesda)">
        <title>Pichia sorbitophila, an interspecies yeast hybrid reveals early steps of genome resolution following polyploidization.</title>
        <authorList>
            <person name="Leh Louis V."/>
            <person name="Despons L."/>
            <person name="Friedrich A."/>
            <person name="Martin T."/>
            <person name="Durrens P."/>
            <person name="Casaregola S."/>
            <person name="Neuveglise C."/>
            <person name="Fairhead C."/>
            <person name="Marck C."/>
            <person name="Cruz J.A."/>
            <person name="Straub M.L."/>
            <person name="Kugler V."/>
            <person name="Sacerdot C."/>
            <person name="Uzunov Z."/>
            <person name="Thierry A."/>
            <person name="Weiss S."/>
            <person name="Bleykasten C."/>
            <person name="De Montigny J."/>
            <person name="Jacques N."/>
            <person name="Jung P."/>
            <person name="Lemaire M."/>
            <person name="Mallet S."/>
            <person name="Morel G."/>
            <person name="Richard G.F."/>
            <person name="Sarkar A."/>
            <person name="Savel G."/>
            <person name="Schacherer J."/>
            <person name="Seret M.L."/>
            <person name="Talla E."/>
            <person name="Samson G."/>
            <person name="Jubin C."/>
            <person name="Poulain J."/>
            <person name="Vacherie B."/>
            <person name="Barbe V."/>
            <person name="Pelletier E."/>
            <person name="Sherman D.J."/>
            <person name="Westhof E."/>
            <person name="Weissenbach J."/>
            <person name="Baret P.V."/>
            <person name="Wincker P."/>
            <person name="Gaillardin C."/>
            <person name="Dujon B."/>
            <person name="Souciet J.L."/>
        </authorList>
    </citation>
    <scope>NUCLEOTIDE SEQUENCE [LARGE SCALE GENOMIC DNA]</scope>
    <source>
        <strain evidence="16">ATCC MYA-4447 / BCRC 22081 / CBS 7064 / NBRC 10061 / NRRL Y-12695</strain>
    </source>
</reference>
<dbReference type="PANTHER" id="PTHR31576:SF2">
    <property type="entry name" value="TATA BOX-BINDING PROTEIN-ASSOCIATED FACTOR RNA POLYMERASE I SUBUNIT B"/>
    <property type="match status" value="1"/>
</dbReference>
<sequence>MSQWVRGPVCGVNNCQSRLYHWSDGMQICQYGHVVEGHIEINDDHDENPVTTRRLRIPRQNESQLGRGSGTGASDRAYGANARLVYLKCLQALLHFQASRFALMFKCDESEFKPALKVYWLRLIQAYYGTNDETKTGRIPGALDTVSIIYLSLIQRGKYPVYVSDVLQGIKHSTIPFLKCIHLIPKAYREILPSYYIKSLEPYKLPLCGEMYESILTNAKHIGAECHLDVINLSFYYPLVFKTLSRHLLLPNSPSVSFICFCLLDMLSPQLSLTPKTKTSSFPELQIVSFIMMAVKASFLQSVPFSLENYLDILTRYESDSEFPLAGNSSDQSDLLDWSVTKTDNYCQWVYENLVPERKDEELTAMERRLRQIFSLDETFVDTSLRPPPRGSPNSDKYPSSNVGKYIEAIASASSIDGNDTKAQAFNALDARLISYLSIHFGVSKKLLQKNYNDLEKTIKKILPSRSSSNSPALQPLGKSETPFN</sequence>
<proteinExistence type="inferred from homology"/>
<dbReference type="eggNOG" id="KOG0003">
    <property type="taxonomic scope" value="Eukaryota"/>
</dbReference>
<reference evidence="14" key="1">
    <citation type="submission" date="2011-10" db="EMBL/GenBank/DDBJ databases">
        <authorList>
            <person name="Genoscope - CEA"/>
        </authorList>
    </citation>
    <scope>NUCLEOTIDE SEQUENCE</scope>
</reference>
<evidence type="ECO:0000256" key="9">
    <source>
        <dbReference type="ARBA" id="ARBA00023242"/>
    </source>
</evidence>
<dbReference type="OMA" id="TICQFGH"/>
<dbReference type="GO" id="GO:0042790">
    <property type="term" value="P:nucleolar large rRNA transcription by RNA polymerase I"/>
    <property type="evidence" value="ECO:0007669"/>
    <property type="project" value="TreeGrafter"/>
</dbReference>
<keyword evidence="8" id="KW-0804">Transcription</keyword>
<dbReference type="Proteomes" id="UP000005222">
    <property type="component" value="Chromosome D"/>
</dbReference>
<keyword evidence="16" id="KW-1185">Reference proteome</keyword>
<dbReference type="Pfam" id="PF11781">
    <property type="entry name" value="Zn_ribbon_RRN7"/>
    <property type="match status" value="1"/>
</dbReference>
<gene>
    <name evidence="14" type="primary">Piso0_001087</name>
    <name evidence="14" type="ORF">GNLVRS01_PISO0C10606g</name>
    <name evidence="15" type="ORF">GNLVRS01_PISO0D10673g</name>
</gene>
<keyword evidence="6" id="KW-0805">Transcription regulation</keyword>
<keyword evidence="4" id="KW-0863">Zinc-finger</keyword>
<evidence type="ECO:0000313" key="14">
    <source>
        <dbReference type="EMBL" id="CCE78464.1"/>
    </source>
</evidence>
<evidence type="ECO:0000259" key="13">
    <source>
        <dbReference type="Pfam" id="PF20645"/>
    </source>
</evidence>
<dbReference type="InterPro" id="IPR048538">
    <property type="entry name" value="Rrn7_cyclin_C"/>
</dbReference>
<dbReference type="EMBL" id="FO082056">
    <property type="protein sequence ID" value="CCE79050.1"/>
    <property type="molecule type" value="Genomic_DNA"/>
</dbReference>
<feature type="domain" description="RRN7-type" evidence="11">
    <location>
        <begin position="4"/>
        <end position="37"/>
    </location>
</feature>
<dbReference type="Pfam" id="PF20644">
    <property type="entry name" value="Rrn7_cyclin_N"/>
    <property type="match status" value="1"/>
</dbReference>
<keyword evidence="9" id="KW-0539">Nucleus</keyword>
<name>G8YSC7_PICSO</name>
<dbReference type="InterPro" id="IPR048540">
    <property type="entry name" value="Rrn7_cyclin_N"/>
</dbReference>
<dbReference type="GO" id="GO:0001164">
    <property type="term" value="F:RNA polymerase I core promoter sequence-specific DNA binding"/>
    <property type="evidence" value="ECO:0007669"/>
    <property type="project" value="InterPro"/>
</dbReference>
<dbReference type="AlphaFoldDB" id="G8YSC7"/>
<dbReference type="GO" id="GO:0008270">
    <property type="term" value="F:zinc ion binding"/>
    <property type="evidence" value="ECO:0007669"/>
    <property type="project" value="UniProtKB-KW"/>
</dbReference>
<dbReference type="Pfam" id="PF20645">
    <property type="entry name" value="Rrn7_cyclin_C"/>
    <property type="match status" value="1"/>
</dbReference>
<evidence type="ECO:0000256" key="6">
    <source>
        <dbReference type="ARBA" id="ARBA00023015"/>
    </source>
</evidence>
<evidence type="ECO:0000256" key="4">
    <source>
        <dbReference type="ARBA" id="ARBA00022771"/>
    </source>
</evidence>
<dbReference type="STRING" id="559304.G8YSC7"/>
<keyword evidence="3" id="KW-0479">Metal-binding</keyword>
<evidence type="ECO:0000256" key="2">
    <source>
        <dbReference type="ARBA" id="ARBA00006899"/>
    </source>
</evidence>
<dbReference type="InParanoid" id="G8YSC7"/>
<evidence type="ECO:0000313" key="15">
    <source>
        <dbReference type="EMBL" id="CCE79050.1"/>
    </source>
</evidence>
<evidence type="ECO:0000259" key="12">
    <source>
        <dbReference type="Pfam" id="PF20644"/>
    </source>
</evidence>